<protein>
    <submittedName>
        <fullName evidence="2">Sec1 family protein, putative</fullName>
    </submittedName>
</protein>
<dbReference type="Gene3D" id="3.40.50.1910">
    <property type="match status" value="1"/>
</dbReference>
<dbReference type="AlphaFoldDB" id="A0AAV4LW72"/>
<dbReference type="EMBL" id="BPLF01000003">
    <property type="protein sequence ID" value="GIX64462.1"/>
    <property type="molecule type" value="Genomic_DNA"/>
</dbReference>
<reference evidence="2 3" key="1">
    <citation type="submission" date="2021-06" db="EMBL/GenBank/DDBJ databases">
        <title>Genome sequence of Babesia caballi.</title>
        <authorList>
            <person name="Yamagishi J."/>
            <person name="Kidaka T."/>
            <person name="Ochi A."/>
        </authorList>
    </citation>
    <scope>NUCLEOTIDE SEQUENCE [LARGE SCALE GENOMIC DNA]</scope>
    <source>
        <strain evidence="2">USDA-D6B2</strain>
    </source>
</reference>
<proteinExistence type="inferred from homology"/>
<dbReference type="Proteomes" id="UP001497744">
    <property type="component" value="Unassembled WGS sequence"/>
</dbReference>
<dbReference type="InterPro" id="IPR043127">
    <property type="entry name" value="Sec-1-like_dom3a"/>
</dbReference>
<evidence type="ECO:0000313" key="2">
    <source>
        <dbReference type="EMBL" id="GIX64462.1"/>
    </source>
</evidence>
<organism evidence="2 3">
    <name type="scientific">Babesia caballi</name>
    <dbReference type="NCBI Taxonomy" id="5871"/>
    <lineage>
        <taxon>Eukaryota</taxon>
        <taxon>Sar</taxon>
        <taxon>Alveolata</taxon>
        <taxon>Apicomplexa</taxon>
        <taxon>Aconoidasida</taxon>
        <taxon>Piroplasmida</taxon>
        <taxon>Babesiidae</taxon>
        <taxon>Babesia</taxon>
    </lineage>
</organism>
<dbReference type="RefSeq" id="XP_067716531.1">
    <property type="nucleotide sequence ID" value="XM_067860430.1"/>
</dbReference>
<dbReference type="SUPFAM" id="SSF56815">
    <property type="entry name" value="Sec1/munc18-like (SM) proteins"/>
    <property type="match status" value="1"/>
</dbReference>
<keyword evidence="3" id="KW-1185">Reference proteome</keyword>
<name>A0AAV4LW72_BABCB</name>
<dbReference type="GO" id="GO:0016192">
    <property type="term" value="P:vesicle-mediated transport"/>
    <property type="evidence" value="ECO:0007669"/>
    <property type="project" value="InterPro"/>
</dbReference>
<sequence length="622" mass="68896">MDMDLQSLQLKAVSEMLQLSGDDDTDGQQLKTWKVLIYDDEARKLLSPILKVGELRSLGVTLNMAIGERREPIPGVDAVYLVSPTAANLDAILEDARARNYKQMYINFTTYTSDAFLSEFARKFVEANAHSSIAAVTDRYIHFASITPCAFSLNMPRCFAEFYGGRTEDDADALMDTLVDRLLSVFATLGTLPVIVAPRIMSSAATVAERLNKRLFDLVSARHQLGITLASSFNRPMLFIVDRTVDLGSMIQHSWNYQALLHDVFGISFDKVVLEAGGEKAKKTTYDLESSDKLYQAIHRLPLSDVASHIASSLEAYNAQVSQINRGDGEAADSLVSAMNAIPHLTEQKRLLDMHTNLATALVDAVRGRELDRFYEFEYDVDLLSEKQCFQRFEDLLASDKATAGDLYRSLLLVALNRPGVGEARLDELENRIKLRGPLKAESLRGLRNVMKMKAFGEGLLAQIQNAKTADLSTARQINEGGAAADLPRREISQGHKKLAEYSSKLIDTGVSLFKGVRRLLPRKKQHCIVSVLENLLSNVDAVSEEFAYYDPKTSESVLAPSVRRATARRCVVFVVGGGSYNEAAMLQELAARTKYSILYGSTDFDRPEDFVEQLGASAFAL</sequence>
<dbReference type="Gene3D" id="3.40.50.2060">
    <property type="match status" value="1"/>
</dbReference>
<dbReference type="InterPro" id="IPR027482">
    <property type="entry name" value="Sec1-like_dom2"/>
</dbReference>
<gene>
    <name evidence="2" type="ORF">BcabD6B2_38970</name>
</gene>
<dbReference type="InterPro" id="IPR036045">
    <property type="entry name" value="Sec1-like_sf"/>
</dbReference>
<comment type="caution">
    <text evidence="2">The sequence shown here is derived from an EMBL/GenBank/DDBJ whole genome shotgun (WGS) entry which is preliminary data.</text>
</comment>
<dbReference type="PANTHER" id="PTHR11679">
    <property type="entry name" value="VESICLE PROTEIN SORTING-ASSOCIATED"/>
    <property type="match status" value="1"/>
</dbReference>
<evidence type="ECO:0000313" key="3">
    <source>
        <dbReference type="Proteomes" id="UP001497744"/>
    </source>
</evidence>
<dbReference type="Pfam" id="PF00995">
    <property type="entry name" value="Sec1"/>
    <property type="match status" value="1"/>
</dbReference>
<dbReference type="GeneID" id="94195943"/>
<dbReference type="Gene3D" id="3.90.830.10">
    <property type="entry name" value="Syntaxin Binding Protein 1, Chain A, domain 2"/>
    <property type="match status" value="1"/>
</dbReference>
<evidence type="ECO:0000256" key="1">
    <source>
        <dbReference type="ARBA" id="ARBA00009884"/>
    </source>
</evidence>
<comment type="similarity">
    <text evidence="1">Belongs to the STXBP/unc-18/SEC1 family.</text>
</comment>
<accession>A0AAV4LW72</accession>
<dbReference type="InterPro" id="IPR001619">
    <property type="entry name" value="Sec1-like"/>
</dbReference>
<dbReference type="Gene3D" id="1.25.40.60">
    <property type="match status" value="1"/>
</dbReference>
<dbReference type="InterPro" id="IPR043154">
    <property type="entry name" value="Sec-1-like_dom1"/>
</dbReference>
<dbReference type="PIRSF" id="PIRSF005715">
    <property type="entry name" value="VPS45_Sec1"/>
    <property type="match status" value="1"/>
</dbReference>